<feature type="compositionally biased region" description="Basic and acidic residues" evidence="1">
    <location>
        <begin position="17"/>
        <end position="33"/>
    </location>
</feature>
<accession>A0A2T0TWG8</accession>
<dbReference type="Proteomes" id="UP000239210">
    <property type="component" value="Unassembled WGS sequence"/>
</dbReference>
<evidence type="ECO:0000313" key="3">
    <source>
        <dbReference type="Proteomes" id="UP000239210"/>
    </source>
</evidence>
<keyword evidence="3" id="KW-1185">Reference proteome</keyword>
<comment type="caution">
    <text evidence="2">The sequence shown here is derived from an EMBL/GenBank/DDBJ whole genome shotgun (WGS) entry which is preliminary data.</text>
</comment>
<evidence type="ECO:0000313" key="2">
    <source>
        <dbReference type="EMBL" id="PRY50011.1"/>
    </source>
</evidence>
<dbReference type="EMBL" id="PVTG01000004">
    <property type="protein sequence ID" value="PRY50011.1"/>
    <property type="molecule type" value="Genomic_DNA"/>
</dbReference>
<feature type="region of interest" description="Disordered" evidence="1">
    <location>
        <begin position="17"/>
        <end position="38"/>
    </location>
</feature>
<organism evidence="2 3">
    <name type="scientific">Geodermatophilus tzadiensis</name>
    <dbReference type="NCBI Taxonomy" id="1137988"/>
    <lineage>
        <taxon>Bacteria</taxon>
        <taxon>Bacillati</taxon>
        <taxon>Actinomycetota</taxon>
        <taxon>Actinomycetes</taxon>
        <taxon>Geodermatophilales</taxon>
        <taxon>Geodermatophilaceae</taxon>
        <taxon>Geodermatophilus</taxon>
    </lineage>
</organism>
<name>A0A2T0TWG8_9ACTN</name>
<protein>
    <submittedName>
        <fullName evidence="2">Uncharacterized protein</fullName>
    </submittedName>
</protein>
<dbReference type="AlphaFoldDB" id="A0A2T0TWG8"/>
<reference evidence="2 3" key="1">
    <citation type="submission" date="2018-03" db="EMBL/GenBank/DDBJ databases">
        <title>Genomic Encyclopedia of Archaeal and Bacterial Type Strains, Phase II (KMG-II): from individual species to whole genera.</title>
        <authorList>
            <person name="Goeker M."/>
        </authorList>
    </citation>
    <scope>NUCLEOTIDE SEQUENCE [LARGE SCALE GENOMIC DNA]</scope>
    <source>
        <strain evidence="2 3">DSM 45416</strain>
    </source>
</reference>
<evidence type="ECO:0000256" key="1">
    <source>
        <dbReference type="SAM" id="MobiDB-lite"/>
    </source>
</evidence>
<proteinExistence type="predicted"/>
<gene>
    <name evidence="2" type="ORF">LY71_10447</name>
</gene>
<sequence>MQTQQFGAVIGVALGARRQEPGRRLAPSPDDRGGPVMTRLRTALTSARAARARRRDDREIARALAAAPTLESAHEIAALATRR</sequence>